<dbReference type="PANTHER" id="PTHR43788">
    <property type="entry name" value="DNA2/NAM7 HELICASE FAMILY MEMBER"/>
    <property type="match status" value="1"/>
</dbReference>
<dbReference type="Gene3D" id="3.40.50.300">
    <property type="entry name" value="P-loop containing nucleotide triphosphate hydrolases"/>
    <property type="match status" value="2"/>
</dbReference>
<feature type="domain" description="AAA+ ATPase" evidence="4">
    <location>
        <begin position="471"/>
        <end position="612"/>
    </location>
</feature>
<dbReference type="Gene3D" id="2.30.30.940">
    <property type="match status" value="1"/>
</dbReference>
<dbReference type="CDD" id="cd18809">
    <property type="entry name" value="SF1_C_RecD"/>
    <property type="match status" value="1"/>
</dbReference>
<dbReference type="InterPro" id="IPR027417">
    <property type="entry name" value="P-loop_NTPase"/>
</dbReference>
<dbReference type="CDD" id="cd17933">
    <property type="entry name" value="DEXSc_RecD-like"/>
    <property type="match status" value="1"/>
</dbReference>
<evidence type="ECO:0000256" key="2">
    <source>
        <dbReference type="ARBA" id="ARBA00022840"/>
    </source>
</evidence>
<feature type="compositionally biased region" description="Basic residues" evidence="3">
    <location>
        <begin position="1084"/>
        <end position="1093"/>
    </location>
</feature>
<dbReference type="SUPFAM" id="SSF52540">
    <property type="entry name" value="P-loop containing nucleoside triphosphate hydrolases"/>
    <property type="match status" value="2"/>
</dbReference>
<dbReference type="InterPro" id="IPR003593">
    <property type="entry name" value="AAA+_ATPase"/>
</dbReference>
<sequence>MSYVQLPMVEVNVEDLLLDLANYRIPTRPDDEAAALNYLYAEEDVLGAAKLILRDGYFDNEVPIVIEDDRAFVVLEGNRRVSALKGLLDPDSVPSHAHDLRGLLKRYAVEAEDLPKAIRVLVAASREAANPHIARLHTTVPKKRWSRDQQANYYYSLLGPGVTVDNIKADYPDVDVVRFIKMAEMRRFLSGVAYRDPSLRDYVTGSGLAMSAFEYAYRNADIAAAIGASFDGDGHLRPTTQRPEGIAASLTDQQRAATEYLMVEFRAKRLNTRSPDFKKTTPEHAMLLAKLTGTIPLSTVDQACFPASHVRWANLIAPISELSDPGDPRRLEAFMVDVLERMAENGDTLAGEEDVLAAAANITATRPCPISRPLLNTYRLNARDLDEYGRWTPLAAAELAGGEPAYKLAHLRDVGLDITDHMIERRDARRFNLSFDPRAAIDGAFGPADPGDIEEEVARTEKAAGLGELFTSRLSVLVGPAGTGKTTLLQTLVAQPEIQQDGVLLLAPTGKARVQLQSKVNFEAQTLASFLVKKGGFDPNTGRYQSVDRAKRSKVGLVVIDEASMLTEEMLAATLSGLEGVKRLILVGDHRQLPPIGPGRPFVDLVEWLKPETFTGTARVGPGYVELTVFRRQKGEEGQRDDLALARWFGGEDLPGAADEIWQRLRVGSPSETLAYRRWADEGIVPTLIQAIETELGLEDATDPERAFKLTYGGHLSDDGKWVNWRTGDGGAGDRCEDWQVLSPTRSRVFGTVELNRLIKQRYRAGDLRRAENFYGHRPPKPIGPERIVMGDKVMQTRNDSRAKAYPDGAGMNYVANGEIGVVVGRASKSPNFANVEFSSQVGATYGYRPSSSDDPPLELAWAVTVHKSQGSEFGVTFLVLPSRVAVSRELLYTALTRQTRKVVILHEGTVDELFELASPALSETARRMTDLFRKPAPRELAFGDAMRRFDANLIHVAPGGVLVRSKNEVIVASILQGLAPDRWSYERPLSIDGVTKYPDFMIETPAGDEVIWEHLGMMSNPKYASDWEAKKAWYIAHGYRPFDDPAGPGTRGVLMWTDDSNGVDQPGWESMAKQILGSATPRRAAKKAPGRR</sequence>
<comment type="caution">
    <text evidence="5">The sequence shown here is derived from an EMBL/GenBank/DDBJ whole genome shotgun (WGS) entry which is preliminary data.</text>
</comment>
<evidence type="ECO:0000256" key="3">
    <source>
        <dbReference type="SAM" id="MobiDB-lite"/>
    </source>
</evidence>
<reference evidence="5 6" key="1">
    <citation type="submission" date="2020-07" db="EMBL/GenBank/DDBJ databases">
        <title>Sequencing the genomes of 1000 actinobacteria strains.</title>
        <authorList>
            <person name="Klenk H.-P."/>
        </authorList>
    </citation>
    <scope>NUCLEOTIDE SEQUENCE [LARGE SCALE GENOMIC DNA]</scope>
    <source>
        <strain evidence="5 6">DSM 23819</strain>
    </source>
</reference>
<keyword evidence="2" id="KW-0067">ATP-binding</keyword>
<evidence type="ECO:0000256" key="1">
    <source>
        <dbReference type="ARBA" id="ARBA00022741"/>
    </source>
</evidence>
<dbReference type="InterPro" id="IPR027785">
    <property type="entry name" value="UvrD-like_helicase_C"/>
</dbReference>
<dbReference type="SMART" id="SM00382">
    <property type="entry name" value="AAA"/>
    <property type="match status" value="1"/>
</dbReference>
<evidence type="ECO:0000313" key="6">
    <source>
        <dbReference type="Proteomes" id="UP000540656"/>
    </source>
</evidence>
<dbReference type="PANTHER" id="PTHR43788:SF6">
    <property type="entry name" value="DNA HELICASE B"/>
    <property type="match status" value="1"/>
</dbReference>
<evidence type="ECO:0000259" key="4">
    <source>
        <dbReference type="SMART" id="SM00382"/>
    </source>
</evidence>
<keyword evidence="6" id="KW-1185">Reference proteome</keyword>
<dbReference type="InterPro" id="IPR050534">
    <property type="entry name" value="Coronavir_polyprotein_1ab"/>
</dbReference>
<dbReference type="AlphaFoldDB" id="A0A7Y9RYN3"/>
<dbReference type="Proteomes" id="UP000540656">
    <property type="component" value="Unassembled WGS sequence"/>
</dbReference>
<evidence type="ECO:0000313" key="5">
    <source>
        <dbReference type="EMBL" id="NYG57841.1"/>
    </source>
</evidence>
<keyword evidence="1" id="KW-0547">Nucleotide-binding</keyword>
<dbReference type="GO" id="GO:0005524">
    <property type="term" value="F:ATP binding"/>
    <property type="evidence" value="ECO:0007669"/>
    <property type="project" value="UniProtKB-KW"/>
</dbReference>
<accession>A0A7Y9RYN3</accession>
<feature type="region of interest" description="Disordered" evidence="3">
    <location>
        <begin position="1074"/>
        <end position="1093"/>
    </location>
</feature>
<protein>
    <recommendedName>
        <fullName evidence="4">AAA+ ATPase domain-containing protein</fullName>
    </recommendedName>
</protein>
<name>A0A7Y9RYN3_9ACTN</name>
<gene>
    <name evidence="5" type="ORF">BJ980_000764</name>
</gene>
<dbReference type="Pfam" id="PF13538">
    <property type="entry name" value="UvrD_C_2"/>
    <property type="match status" value="1"/>
</dbReference>
<organism evidence="5 6">
    <name type="scientific">Nocardioides daedukensis</name>
    <dbReference type="NCBI Taxonomy" id="634462"/>
    <lineage>
        <taxon>Bacteria</taxon>
        <taxon>Bacillati</taxon>
        <taxon>Actinomycetota</taxon>
        <taxon>Actinomycetes</taxon>
        <taxon>Propionibacteriales</taxon>
        <taxon>Nocardioidaceae</taxon>
        <taxon>Nocardioides</taxon>
    </lineage>
</organism>
<dbReference type="EMBL" id="JACCAA010000001">
    <property type="protein sequence ID" value="NYG57841.1"/>
    <property type="molecule type" value="Genomic_DNA"/>
</dbReference>
<dbReference type="GO" id="GO:0003678">
    <property type="term" value="F:DNA helicase activity"/>
    <property type="evidence" value="ECO:0007669"/>
    <property type="project" value="UniProtKB-ARBA"/>
</dbReference>
<proteinExistence type="predicted"/>
<dbReference type="RefSeq" id="WP_179501061.1">
    <property type="nucleotide sequence ID" value="NZ_JACCAA010000001.1"/>
</dbReference>
<dbReference type="Pfam" id="PF13604">
    <property type="entry name" value="AAA_30"/>
    <property type="match status" value="1"/>
</dbReference>